<feature type="domain" description="Peptidoglycan beta-N-acetylmuramidase NamZ N-terminal" evidence="2">
    <location>
        <begin position="59"/>
        <end position="269"/>
    </location>
</feature>
<evidence type="ECO:0000259" key="3">
    <source>
        <dbReference type="Pfam" id="PF20732"/>
    </source>
</evidence>
<feature type="domain" description="Peptidoglycan beta-N-acetylmuramidase NamZ C-terminal" evidence="3">
    <location>
        <begin position="289"/>
        <end position="431"/>
    </location>
</feature>
<comment type="caution">
    <text evidence="4">The sequence shown here is derived from an EMBL/GenBank/DDBJ whole genome shotgun (WGS) entry which is preliminary data.</text>
</comment>
<gene>
    <name evidence="4" type="ORF">IAC07_03430</name>
</gene>
<reference evidence="4" key="2">
    <citation type="journal article" date="2021" name="PeerJ">
        <title>Extensive microbial diversity within the chicken gut microbiome revealed by metagenomics and culture.</title>
        <authorList>
            <person name="Gilroy R."/>
            <person name="Ravi A."/>
            <person name="Getino M."/>
            <person name="Pursley I."/>
            <person name="Horton D.L."/>
            <person name="Alikhan N.F."/>
            <person name="Baker D."/>
            <person name="Gharbi K."/>
            <person name="Hall N."/>
            <person name="Watson M."/>
            <person name="Adriaenssens E.M."/>
            <person name="Foster-Nyarko E."/>
            <person name="Jarju S."/>
            <person name="Secka A."/>
            <person name="Antonio M."/>
            <person name="Oren A."/>
            <person name="Chaudhuri R.R."/>
            <person name="La Ragione R."/>
            <person name="Hildebrand F."/>
            <person name="Pallen M.J."/>
        </authorList>
    </citation>
    <scope>NUCLEOTIDE SEQUENCE</scope>
    <source>
        <strain evidence="4">F1-3629</strain>
    </source>
</reference>
<dbReference type="Proteomes" id="UP000771749">
    <property type="component" value="Unassembled WGS sequence"/>
</dbReference>
<evidence type="ECO:0000259" key="2">
    <source>
        <dbReference type="Pfam" id="PF07075"/>
    </source>
</evidence>
<dbReference type="Gene3D" id="3.40.50.12170">
    <property type="entry name" value="Uncharacterised protein PF07075, DUF1343"/>
    <property type="match status" value="1"/>
</dbReference>
<dbReference type="PIRSF" id="PIRSF016719">
    <property type="entry name" value="UCP016719"/>
    <property type="match status" value="1"/>
</dbReference>
<evidence type="ECO:0000256" key="1">
    <source>
        <dbReference type="SAM" id="SignalP"/>
    </source>
</evidence>
<feature type="signal peptide" evidence="1">
    <location>
        <begin position="1"/>
        <end position="33"/>
    </location>
</feature>
<dbReference type="AlphaFoldDB" id="A0A940IGC7"/>
<evidence type="ECO:0000313" key="5">
    <source>
        <dbReference type="Proteomes" id="UP000771749"/>
    </source>
</evidence>
<dbReference type="Pfam" id="PF20732">
    <property type="entry name" value="NamZ_C"/>
    <property type="match status" value="1"/>
</dbReference>
<organism evidence="4 5">
    <name type="scientific">Candidatus Cryptobacteroides gallistercoris</name>
    <dbReference type="NCBI Taxonomy" id="2840765"/>
    <lineage>
        <taxon>Bacteria</taxon>
        <taxon>Pseudomonadati</taxon>
        <taxon>Bacteroidota</taxon>
        <taxon>Bacteroidia</taxon>
        <taxon>Bacteroidales</taxon>
        <taxon>Candidatus Cryptobacteroides</taxon>
    </lineage>
</organism>
<dbReference type="GO" id="GO:0033922">
    <property type="term" value="F:peptidoglycan beta-N-acetylmuramidase activity"/>
    <property type="evidence" value="ECO:0007669"/>
    <property type="project" value="InterPro"/>
</dbReference>
<dbReference type="InterPro" id="IPR008302">
    <property type="entry name" value="NamZ"/>
</dbReference>
<dbReference type="PANTHER" id="PTHR42915">
    <property type="entry name" value="HYPOTHETICAL 460 KDA PROTEIN IN FEUA-SIGW INTERGENIC REGION [PRECURSOR]"/>
    <property type="match status" value="1"/>
</dbReference>
<name>A0A940IGC7_9BACT</name>
<accession>A0A940IGC7</accession>
<dbReference type="PROSITE" id="PS51257">
    <property type="entry name" value="PROKAR_LIPOPROTEIN"/>
    <property type="match status" value="1"/>
</dbReference>
<dbReference type="PANTHER" id="PTHR42915:SF1">
    <property type="entry name" value="PEPTIDOGLYCAN BETA-N-ACETYLMURAMIDASE NAMZ"/>
    <property type="match status" value="1"/>
</dbReference>
<dbReference type="InterPro" id="IPR048502">
    <property type="entry name" value="NamZ_N"/>
</dbReference>
<keyword evidence="1" id="KW-0732">Signal</keyword>
<reference evidence="4" key="1">
    <citation type="submission" date="2020-10" db="EMBL/GenBank/DDBJ databases">
        <authorList>
            <person name="Gilroy R."/>
        </authorList>
    </citation>
    <scope>NUCLEOTIDE SEQUENCE</scope>
    <source>
        <strain evidence="4">F1-3629</strain>
    </source>
</reference>
<protein>
    <submittedName>
        <fullName evidence="4">DUF1343 domain-containing protein</fullName>
    </submittedName>
</protein>
<sequence>MKSAANPARTLIPAAVFFLACFLCLSVPVPASSADGCPVKPGIEVLQDRGFEGLVGKRVGLVTNPSGVDRNLRSTIDILYNAPGVELVALYGPEHGVRGDVYAGGKVSDSRDALTGLPVYSLYGPTRKPTAEMLRGIDVMVYDIQDTGARSYTFISTMGLVMEACGELGIEVMVLDRPNPLGGLKVEGSVVEPGFFSFVSQYRIPYIYGLTPGELAMLINAEGLNRGQNGKQEPATCSLTVIPMEGWHRDMLYQDTGLPWVLPSPNIPYQTSPVHYCAAGICGELYGFLNIGIGYTLPFQVFAEEWIDAQRLNAELDSYDIPGVEFRTIYFKPLSGRSAGKLVQGVQYFFTDYEAAPVTLVQFYVMQAVAALYPDKKPFETATGVGLFDKVCGSDCIRKTFGKRYRVSDIIGWWQKDAEAFRNLSSAYYLYR</sequence>
<evidence type="ECO:0000313" key="4">
    <source>
        <dbReference type="EMBL" id="MBO8453760.1"/>
    </source>
</evidence>
<dbReference type="Gene3D" id="3.90.1150.140">
    <property type="match status" value="1"/>
</dbReference>
<dbReference type="EMBL" id="JADIMJ010000051">
    <property type="protein sequence ID" value="MBO8453760.1"/>
    <property type="molecule type" value="Genomic_DNA"/>
</dbReference>
<dbReference type="InterPro" id="IPR048503">
    <property type="entry name" value="NamZ_C"/>
</dbReference>
<feature type="chain" id="PRO_5036737729" evidence="1">
    <location>
        <begin position="34"/>
        <end position="432"/>
    </location>
</feature>
<proteinExistence type="predicted"/>
<dbReference type="Pfam" id="PF07075">
    <property type="entry name" value="NamZ_N"/>
    <property type="match status" value="1"/>
</dbReference>